<dbReference type="RefSeq" id="WP_204203340.1">
    <property type="nucleotide sequence ID" value="NZ_JAFELM010000028.1"/>
</dbReference>
<name>A0ABS2DHM5_9BACI</name>
<dbReference type="NCBIfam" id="TIGR02289">
    <property type="entry name" value="M3_not_pepF"/>
    <property type="match status" value="1"/>
</dbReference>
<keyword evidence="2" id="KW-1185">Reference proteome</keyword>
<accession>A0ABS2DHM5</accession>
<protein>
    <submittedName>
        <fullName evidence="1">M3 family oligoendopeptidase</fullName>
    </submittedName>
</protein>
<sequence length="560" mass="67122">MSSLEHSLALDMNTYEDEFTQLLQRFESSTSYIEQQQYFEEINRHRFYFEASLNFARLQYYLELTNEKHKETYLYLTKLEPRYLQLVTSYYRTILNATYRNGLEQHYGKQLFLLAEIKQSSYSKEVEKEINKENQLLLEYNQLRASAKINFQGNTLNLSTITPYLTNNDREIRKQAHLAKSEFYKENEDKFDQLLDELVKIRHSIATKLGYSSFVELGYHRMNRTSNNSEDLRIYRNEVKTVGVPFISKLKKMQQQRIGVKQLKYYDENYVFPNGLPKPQGTDEEIMSLLHRMFTELSPETKEFFEYMISKNLMDTESREHKIGGNFATFISKDQLPFIFTNFHGTSNDIRVFTHEAGHAFQFYMSIHWNIPEYLIPYDSCEIFSFAMERLTWPWMELFFGEETNLYKFSHLTNAFMFMPVASVIDEFEHYLYENPTASITERKHTWRKFEKEYLPERDYDDNEFWESGTSFYDFAHLFLSPFYFMDYDLAHFLSVQLWEKSQTNPNEAWKCFLEMCHHGGHHSFNEHIKSAKLYSPFEEGSLKQLLSSVEKWIEQNKID</sequence>
<organism evidence="1 2">
    <name type="scientific">Bacillus suaedaesalsae</name>
    <dbReference type="NCBI Taxonomy" id="2810349"/>
    <lineage>
        <taxon>Bacteria</taxon>
        <taxon>Bacillati</taxon>
        <taxon>Bacillota</taxon>
        <taxon>Bacilli</taxon>
        <taxon>Bacillales</taxon>
        <taxon>Bacillaceae</taxon>
        <taxon>Bacillus</taxon>
    </lineage>
</organism>
<dbReference type="Gene3D" id="1.10.1370.30">
    <property type="match status" value="1"/>
</dbReference>
<dbReference type="CDD" id="cd09606">
    <property type="entry name" value="M3B_PepF"/>
    <property type="match status" value="1"/>
</dbReference>
<proteinExistence type="predicted"/>
<comment type="caution">
    <text evidence="1">The sequence shown here is derived from an EMBL/GenBank/DDBJ whole genome shotgun (WGS) entry which is preliminary data.</text>
</comment>
<dbReference type="EMBL" id="JAFELM010000028">
    <property type="protein sequence ID" value="MBM6617991.1"/>
    <property type="molecule type" value="Genomic_DNA"/>
</dbReference>
<gene>
    <name evidence="1" type="ORF">JR050_09955</name>
</gene>
<evidence type="ECO:0000313" key="1">
    <source>
        <dbReference type="EMBL" id="MBM6617991.1"/>
    </source>
</evidence>
<dbReference type="InterPro" id="IPR011976">
    <property type="entry name" value="Pept_M3B_oligopep-rel"/>
</dbReference>
<dbReference type="SUPFAM" id="SSF55486">
    <property type="entry name" value="Metalloproteases ('zincins'), catalytic domain"/>
    <property type="match status" value="1"/>
</dbReference>
<reference evidence="1 2" key="1">
    <citation type="submission" date="2021-02" db="EMBL/GenBank/DDBJ databases">
        <title>Bacillus sp. RD4P76, an endophyte from a halophyte.</title>
        <authorList>
            <person name="Sun J.-Q."/>
        </authorList>
    </citation>
    <scope>NUCLEOTIDE SEQUENCE [LARGE SCALE GENOMIC DNA]</scope>
    <source>
        <strain evidence="1 2">RD4P76</strain>
    </source>
</reference>
<evidence type="ECO:0000313" key="2">
    <source>
        <dbReference type="Proteomes" id="UP001518925"/>
    </source>
</evidence>
<dbReference type="Proteomes" id="UP001518925">
    <property type="component" value="Unassembled WGS sequence"/>
</dbReference>